<dbReference type="PANTHER" id="PTHR14097:SF8">
    <property type="entry name" value="NAD(P)-BINDING DOMAIN-CONTAINING PROTEIN"/>
    <property type="match status" value="1"/>
</dbReference>
<keyword evidence="4" id="KW-1185">Reference proteome</keyword>
<comment type="caution">
    <text evidence="3">The sequence shown here is derived from an EMBL/GenBank/DDBJ whole genome shotgun (WGS) entry which is preliminary data.</text>
</comment>
<comment type="subcellular location">
    <subcellularLocation>
        <location evidence="1">Membrane</location>
    </subcellularLocation>
</comment>
<dbReference type="InterPro" id="IPR001509">
    <property type="entry name" value="Epimerase_deHydtase"/>
</dbReference>
<protein>
    <submittedName>
        <fullName evidence="3">Uncharacterized protein YbjT (DUF2867 family)</fullName>
    </submittedName>
</protein>
<dbReference type="RefSeq" id="WP_310094590.1">
    <property type="nucleotide sequence ID" value="NZ_JAVDTT010000003.1"/>
</dbReference>
<dbReference type="EMBL" id="JAVDTT010000003">
    <property type="protein sequence ID" value="MDR6842504.1"/>
    <property type="molecule type" value="Genomic_DNA"/>
</dbReference>
<dbReference type="Gene3D" id="3.40.50.720">
    <property type="entry name" value="NAD(P)-binding Rossmann-like Domain"/>
    <property type="match status" value="1"/>
</dbReference>
<sequence>MKIILLGASGMVGQGVLIECLRDPRVERVLAVGRSASGRQDAKLQDLIHADLYDLSAVEGQLRGYDACFYCLGVSSVGMAEAEYTRITYDMTLVVANVLARLNPGMTFIYVSGANTDSSEQGRSMWARVKGRTENALLRLPFKAVYLFRPGGIQPLHGVQPKVGWIRAIYAMTAPLLSLAVRYAPSAMTTSERVGLAMINATARGTPSRILESRDINNEARLD</sequence>
<dbReference type="PANTHER" id="PTHR14097">
    <property type="entry name" value="OXIDOREDUCTASE HTATIP2"/>
    <property type="match status" value="1"/>
</dbReference>
<evidence type="ECO:0000313" key="4">
    <source>
        <dbReference type="Proteomes" id="UP001254759"/>
    </source>
</evidence>
<accession>A0ABU1RUQ2</accession>
<gene>
    <name evidence="3" type="ORF">J2W94_002798</name>
</gene>
<dbReference type="InterPro" id="IPR036291">
    <property type="entry name" value="NAD(P)-bd_dom_sf"/>
</dbReference>
<dbReference type="SUPFAM" id="SSF51735">
    <property type="entry name" value="NAD(P)-binding Rossmann-fold domains"/>
    <property type="match status" value="1"/>
</dbReference>
<reference evidence="3 4" key="1">
    <citation type="submission" date="2023-07" db="EMBL/GenBank/DDBJ databases">
        <title>Sorghum-associated microbial communities from plants grown in Nebraska, USA.</title>
        <authorList>
            <person name="Schachtman D."/>
        </authorList>
    </citation>
    <scope>NUCLEOTIDE SEQUENCE [LARGE SCALE GENOMIC DNA]</scope>
    <source>
        <strain evidence="3 4">BE107</strain>
    </source>
</reference>
<evidence type="ECO:0000259" key="2">
    <source>
        <dbReference type="Pfam" id="PF01370"/>
    </source>
</evidence>
<name>A0ABU1RUQ2_9GAMM</name>
<dbReference type="Pfam" id="PF01370">
    <property type="entry name" value="Epimerase"/>
    <property type="match status" value="1"/>
</dbReference>
<proteinExistence type="predicted"/>
<evidence type="ECO:0000313" key="3">
    <source>
        <dbReference type="EMBL" id="MDR6842504.1"/>
    </source>
</evidence>
<organism evidence="3 4">
    <name type="scientific">Pseudoxanthomonas sacheonensis</name>
    <dbReference type="NCBI Taxonomy" id="443615"/>
    <lineage>
        <taxon>Bacteria</taxon>
        <taxon>Pseudomonadati</taxon>
        <taxon>Pseudomonadota</taxon>
        <taxon>Gammaproteobacteria</taxon>
        <taxon>Lysobacterales</taxon>
        <taxon>Lysobacteraceae</taxon>
        <taxon>Pseudoxanthomonas</taxon>
    </lineage>
</organism>
<feature type="domain" description="NAD-dependent epimerase/dehydratase" evidence="2">
    <location>
        <begin position="3"/>
        <end position="113"/>
    </location>
</feature>
<dbReference type="Proteomes" id="UP001254759">
    <property type="component" value="Unassembled WGS sequence"/>
</dbReference>
<evidence type="ECO:0000256" key="1">
    <source>
        <dbReference type="ARBA" id="ARBA00004370"/>
    </source>
</evidence>